<protein>
    <recommendedName>
        <fullName evidence="6">Lipopolysaccharide assembly protein A domain-containing protein</fullName>
    </recommendedName>
</protein>
<reference evidence="7 8" key="1">
    <citation type="submission" date="2017-07" db="EMBL/GenBank/DDBJ databases">
        <title>Tetzosporium hominis gen.nov. sp.nov.</title>
        <authorList>
            <person name="Tetz G."/>
            <person name="Tetz V."/>
        </authorList>
    </citation>
    <scope>NUCLEOTIDE SEQUENCE [LARGE SCALE GENOMIC DNA]</scope>
    <source>
        <strain evidence="7 8">VT-49</strain>
    </source>
</reference>
<name>A0A264W0I1_9BACL</name>
<dbReference type="InterPro" id="IPR010445">
    <property type="entry name" value="LapA_dom"/>
</dbReference>
<dbReference type="RefSeq" id="WP_094944235.1">
    <property type="nucleotide sequence ID" value="NZ_NOKQ01000289.1"/>
</dbReference>
<dbReference type="Pfam" id="PF06305">
    <property type="entry name" value="LapA_dom"/>
    <property type="match status" value="1"/>
</dbReference>
<evidence type="ECO:0000256" key="1">
    <source>
        <dbReference type="ARBA" id="ARBA00022475"/>
    </source>
</evidence>
<evidence type="ECO:0000256" key="4">
    <source>
        <dbReference type="ARBA" id="ARBA00023136"/>
    </source>
</evidence>
<dbReference type="PANTHER" id="PTHR41335:SF1">
    <property type="entry name" value="MEMBRANE PROTEIN"/>
    <property type="match status" value="1"/>
</dbReference>
<keyword evidence="4 5" id="KW-0472">Membrane</keyword>
<dbReference type="Proteomes" id="UP000217065">
    <property type="component" value="Unassembled WGS sequence"/>
</dbReference>
<accession>A0A264W0I1</accession>
<sequence>MKAQWAILIGLVLAIIIAIFAVVNVDPVPVNYLFGEAQWPLILVILGSALLGALVSGMLAMVRSFTLSRKVKALEAEKATRDAELHAAQNELTVYKEREMKAQPQYEEDVNRTL</sequence>
<evidence type="ECO:0000313" key="8">
    <source>
        <dbReference type="Proteomes" id="UP000217065"/>
    </source>
</evidence>
<comment type="caution">
    <text evidence="7">The sequence shown here is derived from an EMBL/GenBank/DDBJ whole genome shotgun (WGS) entry which is preliminary data.</text>
</comment>
<feature type="domain" description="Lipopolysaccharide assembly protein A" evidence="6">
    <location>
        <begin position="24"/>
        <end position="85"/>
    </location>
</feature>
<feature type="transmembrane region" description="Helical" evidence="5">
    <location>
        <begin position="5"/>
        <end position="25"/>
    </location>
</feature>
<evidence type="ECO:0000256" key="3">
    <source>
        <dbReference type="ARBA" id="ARBA00022989"/>
    </source>
</evidence>
<evidence type="ECO:0000256" key="5">
    <source>
        <dbReference type="SAM" id="Phobius"/>
    </source>
</evidence>
<evidence type="ECO:0000259" key="6">
    <source>
        <dbReference type="Pfam" id="PF06305"/>
    </source>
</evidence>
<keyword evidence="2 5" id="KW-0812">Transmembrane</keyword>
<dbReference type="GO" id="GO:0005886">
    <property type="term" value="C:plasma membrane"/>
    <property type="evidence" value="ECO:0007669"/>
    <property type="project" value="InterPro"/>
</dbReference>
<gene>
    <name evidence="7" type="ORF">CF394_13190</name>
</gene>
<feature type="transmembrane region" description="Helical" evidence="5">
    <location>
        <begin position="37"/>
        <end position="62"/>
    </location>
</feature>
<organism evidence="7 8">
    <name type="scientific">Tetzosporium hominis</name>
    <dbReference type="NCBI Taxonomy" id="2020506"/>
    <lineage>
        <taxon>Bacteria</taxon>
        <taxon>Bacillati</taxon>
        <taxon>Bacillota</taxon>
        <taxon>Bacilli</taxon>
        <taxon>Bacillales</taxon>
        <taxon>Caryophanaceae</taxon>
        <taxon>Tetzosporium</taxon>
    </lineage>
</organism>
<evidence type="ECO:0000256" key="2">
    <source>
        <dbReference type="ARBA" id="ARBA00022692"/>
    </source>
</evidence>
<dbReference type="AlphaFoldDB" id="A0A264W0I1"/>
<keyword evidence="1" id="KW-1003">Cell membrane</keyword>
<dbReference type="PANTHER" id="PTHR41335">
    <property type="entry name" value="MEMBRANE PROTEIN-RELATED"/>
    <property type="match status" value="1"/>
</dbReference>
<evidence type="ECO:0000313" key="7">
    <source>
        <dbReference type="EMBL" id="OZS77090.1"/>
    </source>
</evidence>
<keyword evidence="3 5" id="KW-1133">Transmembrane helix</keyword>
<proteinExistence type="predicted"/>
<dbReference type="EMBL" id="NOKQ01000289">
    <property type="protein sequence ID" value="OZS77090.1"/>
    <property type="molecule type" value="Genomic_DNA"/>
</dbReference>
<dbReference type="OrthoDB" id="2990728at2"/>
<keyword evidence="8" id="KW-1185">Reference proteome</keyword>